<dbReference type="PANTHER" id="PTHR38595:SF1">
    <property type="entry name" value="TYPE VI SECRETION SYSTEM COMPONENT TSSE1"/>
    <property type="match status" value="1"/>
</dbReference>
<dbReference type="Pfam" id="PF04965">
    <property type="entry name" value="GPW_gp25"/>
    <property type="match status" value="1"/>
</dbReference>
<evidence type="ECO:0000259" key="1">
    <source>
        <dbReference type="Pfam" id="PF04965"/>
    </source>
</evidence>
<dbReference type="RefSeq" id="WP_016656002.1">
    <property type="nucleotide sequence ID" value="NZ_KE340352.1"/>
</dbReference>
<sequence length="159" mass="18458">MSKHQKIKNSISIFDRLIEEHHIEGVNGVDNHKLKQIVIRDLLFLLNTPSFYYSKDDAQSVEYEKSVINYGIEPISGKRVAEIDWSHVERNIKQAILYFEPRILPNNLEVNCILGIDVKAKYNQMNIEVKGFIKSTPFPERFVLHTNLDVETGNFKLTN</sequence>
<dbReference type="SUPFAM" id="SSF160719">
    <property type="entry name" value="gpW/gp25-like"/>
    <property type="match status" value="1"/>
</dbReference>
<evidence type="ECO:0000313" key="2">
    <source>
        <dbReference type="EMBL" id="EPF74381.1"/>
    </source>
</evidence>
<dbReference type="STRING" id="632955.GCA_000829675_03205"/>
<comment type="caution">
    <text evidence="2">The sequence shown here is derived from an EMBL/GenBank/DDBJ whole genome shotgun (WGS) entry which is preliminary data.</text>
</comment>
<dbReference type="Proteomes" id="UP000014568">
    <property type="component" value="Unassembled WGS sequence"/>
</dbReference>
<dbReference type="PANTHER" id="PTHR38595">
    <property type="entry name" value="CYTOPLASMIC PROTEIN-RELATED"/>
    <property type="match status" value="1"/>
</dbReference>
<proteinExistence type="predicted"/>
<protein>
    <submittedName>
        <fullName evidence="2">Type VI secretion system lysozyme-like protein</fullName>
    </submittedName>
</protein>
<dbReference type="OrthoDB" id="119583at2"/>
<keyword evidence="3" id="KW-1185">Reference proteome</keyword>
<evidence type="ECO:0000313" key="3">
    <source>
        <dbReference type="Proteomes" id="UP000014568"/>
    </source>
</evidence>
<name>S3P6A1_9GAMM</name>
<reference evidence="2 3" key="1">
    <citation type="submission" date="2013-06" db="EMBL/GenBank/DDBJ databases">
        <title>The Genome Sequence of Acinetobacter rudis CIP 110305.</title>
        <authorList>
            <consortium name="The Broad Institute Genome Sequencing Platform"/>
            <consortium name="The Broad Institute Genome Sequencing Center for Infectious Disease"/>
            <person name="Cerqueira G."/>
            <person name="Feldgarden M."/>
            <person name="Courvalin P."/>
            <person name="Perichon B."/>
            <person name="Grillot-Courvalin C."/>
            <person name="Clermont D."/>
            <person name="Rocha E."/>
            <person name="Yoon E.-J."/>
            <person name="Nemec A."/>
            <person name="Young S.K."/>
            <person name="Zeng Q."/>
            <person name="Gargeya S."/>
            <person name="Fitzgerald M."/>
            <person name="Abouelleil A."/>
            <person name="Alvarado L."/>
            <person name="Berlin A.M."/>
            <person name="Chapman S.B."/>
            <person name="Dewar J."/>
            <person name="Goldberg J."/>
            <person name="Griggs A."/>
            <person name="Gujja S."/>
            <person name="Hansen M."/>
            <person name="Howarth C."/>
            <person name="Imamovic A."/>
            <person name="Larimer J."/>
            <person name="McCowan C."/>
            <person name="Murphy C."/>
            <person name="Pearson M."/>
            <person name="Priest M."/>
            <person name="Roberts A."/>
            <person name="Saif S."/>
            <person name="Shea T."/>
            <person name="Sykes S."/>
            <person name="Wortman J."/>
            <person name="Nusbaum C."/>
            <person name="Birren B."/>
        </authorList>
    </citation>
    <scope>NUCLEOTIDE SEQUENCE [LARGE SCALE GENOMIC DNA]</scope>
    <source>
        <strain evidence="2 3">CIP 110305</strain>
    </source>
</reference>
<gene>
    <name evidence="2" type="ORF">F945_01594</name>
</gene>
<dbReference type="PATRIC" id="fig|421052.3.peg.1550"/>
<organism evidence="2 3">
    <name type="scientific">Acinetobacter rudis CIP 110305</name>
    <dbReference type="NCBI Taxonomy" id="421052"/>
    <lineage>
        <taxon>Bacteria</taxon>
        <taxon>Pseudomonadati</taxon>
        <taxon>Pseudomonadota</taxon>
        <taxon>Gammaproteobacteria</taxon>
        <taxon>Moraxellales</taxon>
        <taxon>Moraxellaceae</taxon>
        <taxon>Acinetobacter</taxon>
    </lineage>
</organism>
<dbReference type="EMBL" id="ATGI01000020">
    <property type="protein sequence ID" value="EPF74381.1"/>
    <property type="molecule type" value="Genomic_DNA"/>
</dbReference>
<accession>S3P6A1</accession>
<dbReference type="InterPro" id="IPR007048">
    <property type="entry name" value="IraD/Gp25-like"/>
</dbReference>
<dbReference type="HOGENOM" id="CLU_102944_0_0_6"/>
<dbReference type="AlphaFoldDB" id="S3P6A1"/>
<feature type="domain" description="IraD/Gp25-like" evidence="1">
    <location>
        <begin position="33"/>
        <end position="137"/>
    </location>
</feature>
<dbReference type="InterPro" id="IPR053176">
    <property type="entry name" value="T6SS_TssE1-like"/>
</dbReference>
<dbReference type="eggNOG" id="COG3518">
    <property type="taxonomic scope" value="Bacteria"/>
</dbReference>